<dbReference type="InterPro" id="IPR050273">
    <property type="entry name" value="GppA/Ppx_hydrolase"/>
</dbReference>
<feature type="domain" description="Ppx/GppA phosphatase N-terminal" evidence="1">
    <location>
        <begin position="54"/>
        <end position="330"/>
    </location>
</feature>
<dbReference type="InterPro" id="IPR003695">
    <property type="entry name" value="Ppx_GppA_N"/>
</dbReference>
<evidence type="ECO:0000259" key="2">
    <source>
        <dbReference type="Pfam" id="PF21697"/>
    </source>
</evidence>
<keyword evidence="4" id="KW-1185">Reference proteome</keyword>
<dbReference type="GO" id="GO:0016462">
    <property type="term" value="F:pyrophosphatase activity"/>
    <property type="evidence" value="ECO:0007669"/>
    <property type="project" value="TreeGrafter"/>
</dbReference>
<proteinExistence type="predicted"/>
<dbReference type="AlphaFoldDB" id="A0AAE2VUL7"/>
<gene>
    <name evidence="3" type="ORF">JQV55_00405</name>
</gene>
<dbReference type="SUPFAM" id="SSF109604">
    <property type="entry name" value="HD-domain/PDEase-like"/>
    <property type="match status" value="1"/>
</dbReference>
<evidence type="ECO:0000313" key="4">
    <source>
        <dbReference type="Proteomes" id="UP000732193"/>
    </source>
</evidence>
<dbReference type="Gene3D" id="3.30.420.150">
    <property type="entry name" value="Exopolyphosphatase. Domain 2"/>
    <property type="match status" value="1"/>
</dbReference>
<dbReference type="PANTHER" id="PTHR30005:SF0">
    <property type="entry name" value="RETROGRADE REGULATION PROTEIN 2"/>
    <property type="match status" value="1"/>
</dbReference>
<dbReference type="InterPro" id="IPR048951">
    <property type="entry name" value="Ppx_C"/>
</dbReference>
<name>A0AAE2VUL7_9RHOB</name>
<dbReference type="CDD" id="cd24052">
    <property type="entry name" value="ASKHA_NBD_HpPPX-GppA-like"/>
    <property type="match status" value="1"/>
</dbReference>
<protein>
    <submittedName>
        <fullName evidence="3">Ppx/GppA family phosphatase</fullName>
    </submittedName>
</protein>
<dbReference type="Proteomes" id="UP000732193">
    <property type="component" value="Unassembled WGS sequence"/>
</dbReference>
<sequence>MADPTEKLPYAVPETGIAELGLFGKPLFEDPSARALARVGVVDVGSNSVRLVVFDGAARSPAYFYNEKIMCALGAGMAESGHLSPQGRVRALSAMRRFKKLADGMGLSELSVVATAAVRDASDGRDFCDEVLRETGLRIWVIDGEEEARLSAQGVLLGWPGAYGLVCDIGGSSMELAEISGGRVGKRMTSQLGPLKLRDIKGGAKARKAHISDVIDKLKDKMGAQRDRLFLVGGSWRAIARIDMLRRGYPLQVLHEYRMTPRAVSATVKYIKETDPEELRAAAGVSSSRMALVPFAAEVLSRLVQTFRPKDIAISSYGIREGMLYEQMPQRLRDRDPLIEACRFAEAKDARMPGFGKTLYNLILPLYKSAPAPRKRLIKAACLLHDVSWRAHPDYRAEVCFDNATRANLGGLKHAERVFLGLALLHRYSNKRENARFSDLYEMLDETQRADAEILGKAMRFGAMLWMNPDEDRGEIRWFSKKKQLQLRLTSDMLPLFGEVAEARLNSLAASLGAEVEIKTVRERKPSAE</sequence>
<reference evidence="3 4" key="1">
    <citation type="submission" date="2021-01" db="EMBL/GenBank/DDBJ databases">
        <title>Diatom-associated Roseobacters Show Island Model of Population Structure.</title>
        <authorList>
            <person name="Qu L."/>
            <person name="Feng X."/>
            <person name="Chen Y."/>
            <person name="Li L."/>
            <person name="Wang X."/>
            <person name="Hu Z."/>
            <person name="Wang H."/>
            <person name="Luo H."/>
        </authorList>
    </citation>
    <scope>NUCLEOTIDE SEQUENCE [LARGE SCALE GENOMIC DNA]</scope>
    <source>
        <strain evidence="3 4">TR60-84</strain>
    </source>
</reference>
<comment type="caution">
    <text evidence="3">The sequence shown here is derived from an EMBL/GenBank/DDBJ whole genome shotgun (WGS) entry which is preliminary data.</text>
</comment>
<dbReference type="Gene3D" id="1.10.3210.10">
    <property type="entry name" value="Hypothetical protein af1432"/>
    <property type="match status" value="1"/>
</dbReference>
<dbReference type="Gene3D" id="3.30.420.40">
    <property type="match status" value="1"/>
</dbReference>
<feature type="domain" description="Exopolyphosphatase C-terminal" evidence="2">
    <location>
        <begin position="375"/>
        <end position="516"/>
    </location>
</feature>
<evidence type="ECO:0000313" key="3">
    <source>
        <dbReference type="EMBL" id="MBM1712016.1"/>
    </source>
</evidence>
<dbReference type="RefSeq" id="WP_203240890.1">
    <property type="nucleotide sequence ID" value="NZ_JAFBRH010000001.1"/>
</dbReference>
<accession>A0AAE2VUL7</accession>
<evidence type="ECO:0000259" key="1">
    <source>
        <dbReference type="Pfam" id="PF02541"/>
    </source>
</evidence>
<dbReference type="InterPro" id="IPR043129">
    <property type="entry name" value="ATPase_NBD"/>
</dbReference>
<dbReference type="SUPFAM" id="SSF53067">
    <property type="entry name" value="Actin-like ATPase domain"/>
    <property type="match status" value="2"/>
</dbReference>
<organism evidence="3 4">
    <name type="scientific">Sulfitobacter geojensis</name>
    <dbReference type="NCBI Taxonomy" id="1342299"/>
    <lineage>
        <taxon>Bacteria</taxon>
        <taxon>Pseudomonadati</taxon>
        <taxon>Pseudomonadota</taxon>
        <taxon>Alphaproteobacteria</taxon>
        <taxon>Rhodobacterales</taxon>
        <taxon>Roseobacteraceae</taxon>
        <taxon>Sulfitobacter</taxon>
    </lineage>
</organism>
<dbReference type="Pfam" id="PF02541">
    <property type="entry name" value="Ppx-GppA"/>
    <property type="match status" value="1"/>
</dbReference>
<dbReference type="EMBL" id="JAFBRM010000001">
    <property type="protein sequence ID" value="MBM1712016.1"/>
    <property type="molecule type" value="Genomic_DNA"/>
</dbReference>
<dbReference type="Pfam" id="PF21697">
    <property type="entry name" value="Ppx_C"/>
    <property type="match status" value="1"/>
</dbReference>
<dbReference type="PANTHER" id="PTHR30005">
    <property type="entry name" value="EXOPOLYPHOSPHATASE"/>
    <property type="match status" value="1"/>
</dbReference>